<comment type="caution">
    <text evidence="2">The sequence shown here is derived from an EMBL/GenBank/DDBJ whole genome shotgun (WGS) entry which is preliminary data.</text>
</comment>
<dbReference type="Gene3D" id="3.40.33.10">
    <property type="entry name" value="CAP"/>
    <property type="match status" value="1"/>
</dbReference>
<protein>
    <recommendedName>
        <fullName evidence="1">SCP domain-containing protein</fullName>
    </recommendedName>
</protein>
<dbReference type="CDD" id="cd05380">
    <property type="entry name" value="CAP_euk"/>
    <property type="match status" value="1"/>
</dbReference>
<sequence length="198" mass="21511">MLTSSNPAEGRYKMAFGAQFPTAQQTDIVAQHNSFRSTLAKGQYKAKSGAVFAAATNMQRMIWNSSLAAASSAYADTCPGLVHSRAEGVGENLYIIWGGKLDGLGKQASNSWADEFSQYGPMNYEFTYQTGHATQMAWADTATVGCGYAFCQRDKSYFVVCRYFKQGNWMGEKAYDQGTTCSKCPSKSSCNNTDGLCG</sequence>
<proteinExistence type="predicted"/>
<dbReference type="SUPFAM" id="SSF55797">
    <property type="entry name" value="PR-1-like"/>
    <property type="match status" value="1"/>
</dbReference>
<dbReference type="Proteomes" id="UP001177023">
    <property type="component" value="Unassembled WGS sequence"/>
</dbReference>
<dbReference type="EMBL" id="CATQJA010002625">
    <property type="protein sequence ID" value="CAJ0573923.1"/>
    <property type="molecule type" value="Genomic_DNA"/>
</dbReference>
<dbReference type="SMART" id="SM00198">
    <property type="entry name" value="SCP"/>
    <property type="match status" value="1"/>
</dbReference>
<feature type="domain" description="SCP" evidence="1">
    <location>
        <begin position="23"/>
        <end position="171"/>
    </location>
</feature>
<keyword evidence="3" id="KW-1185">Reference proteome</keyword>
<dbReference type="InterPro" id="IPR001283">
    <property type="entry name" value="CRISP-related"/>
</dbReference>
<dbReference type="PANTHER" id="PTHR10334">
    <property type="entry name" value="CYSTEINE-RICH SECRETORY PROTEIN-RELATED"/>
    <property type="match status" value="1"/>
</dbReference>
<reference evidence="2" key="1">
    <citation type="submission" date="2023-06" db="EMBL/GenBank/DDBJ databases">
        <authorList>
            <person name="Delattre M."/>
        </authorList>
    </citation>
    <scope>NUCLEOTIDE SEQUENCE</scope>
    <source>
        <strain evidence="2">AF72</strain>
    </source>
</reference>
<dbReference type="PRINTS" id="PR00838">
    <property type="entry name" value="V5ALLERGEN"/>
</dbReference>
<dbReference type="Pfam" id="PF00188">
    <property type="entry name" value="CAP"/>
    <property type="match status" value="1"/>
</dbReference>
<dbReference type="PRINTS" id="PR00837">
    <property type="entry name" value="V5TPXLIKE"/>
</dbReference>
<dbReference type="InterPro" id="IPR014044">
    <property type="entry name" value="CAP_dom"/>
</dbReference>
<evidence type="ECO:0000313" key="2">
    <source>
        <dbReference type="EMBL" id="CAJ0573923.1"/>
    </source>
</evidence>
<feature type="non-terminal residue" evidence="2">
    <location>
        <position position="198"/>
    </location>
</feature>
<name>A0AA36CSB1_9BILA</name>
<gene>
    <name evidence="2" type="ORF">MSPICULIGERA_LOCUS12267</name>
</gene>
<evidence type="ECO:0000313" key="3">
    <source>
        <dbReference type="Proteomes" id="UP001177023"/>
    </source>
</evidence>
<accession>A0AA36CSB1</accession>
<evidence type="ECO:0000259" key="1">
    <source>
        <dbReference type="SMART" id="SM00198"/>
    </source>
</evidence>
<dbReference type="AlphaFoldDB" id="A0AA36CSB1"/>
<organism evidence="2 3">
    <name type="scientific">Mesorhabditis spiculigera</name>
    <dbReference type="NCBI Taxonomy" id="96644"/>
    <lineage>
        <taxon>Eukaryota</taxon>
        <taxon>Metazoa</taxon>
        <taxon>Ecdysozoa</taxon>
        <taxon>Nematoda</taxon>
        <taxon>Chromadorea</taxon>
        <taxon>Rhabditida</taxon>
        <taxon>Rhabditina</taxon>
        <taxon>Rhabditomorpha</taxon>
        <taxon>Rhabditoidea</taxon>
        <taxon>Rhabditidae</taxon>
        <taxon>Mesorhabditinae</taxon>
        <taxon>Mesorhabditis</taxon>
    </lineage>
</organism>
<dbReference type="InterPro" id="IPR002413">
    <property type="entry name" value="V5_allergen-like"/>
</dbReference>
<dbReference type="InterPro" id="IPR035940">
    <property type="entry name" value="CAP_sf"/>
</dbReference>